<name>A0A670I8Z4_PODMU</name>
<dbReference type="SUPFAM" id="SSF57850">
    <property type="entry name" value="RING/U-box"/>
    <property type="match status" value="1"/>
</dbReference>
<organism evidence="1 2">
    <name type="scientific">Podarcis muralis</name>
    <name type="common">Wall lizard</name>
    <name type="synonym">Lacerta muralis</name>
    <dbReference type="NCBI Taxonomy" id="64176"/>
    <lineage>
        <taxon>Eukaryota</taxon>
        <taxon>Metazoa</taxon>
        <taxon>Chordata</taxon>
        <taxon>Craniata</taxon>
        <taxon>Vertebrata</taxon>
        <taxon>Euteleostomi</taxon>
        <taxon>Lepidosauria</taxon>
        <taxon>Squamata</taxon>
        <taxon>Bifurcata</taxon>
        <taxon>Unidentata</taxon>
        <taxon>Episquamata</taxon>
        <taxon>Laterata</taxon>
        <taxon>Lacertibaenia</taxon>
        <taxon>Lacertidae</taxon>
        <taxon>Podarcis</taxon>
    </lineage>
</organism>
<accession>A0A670I8Z4</accession>
<evidence type="ECO:0000313" key="2">
    <source>
        <dbReference type="Proteomes" id="UP000472272"/>
    </source>
</evidence>
<dbReference type="InterPro" id="IPR013083">
    <property type="entry name" value="Znf_RING/FYVE/PHD"/>
</dbReference>
<reference evidence="1" key="3">
    <citation type="submission" date="2025-09" db="UniProtKB">
        <authorList>
            <consortium name="Ensembl"/>
        </authorList>
    </citation>
    <scope>IDENTIFICATION</scope>
</reference>
<reference evidence="1" key="2">
    <citation type="submission" date="2025-08" db="UniProtKB">
        <authorList>
            <consortium name="Ensembl"/>
        </authorList>
    </citation>
    <scope>IDENTIFICATION</scope>
</reference>
<dbReference type="Proteomes" id="UP000472272">
    <property type="component" value="Chromosome 7"/>
</dbReference>
<dbReference type="AlphaFoldDB" id="A0A670I8Z4"/>
<dbReference type="Ensembl" id="ENSPMRT00000008719.1">
    <property type="protein sequence ID" value="ENSPMRP00000008158.1"/>
    <property type="gene ID" value="ENSPMRG00000005521.1"/>
</dbReference>
<sequence length="87" mass="9522">MRCQQRLLEGEMAAAVAAEWLDSLSCFTCPVCLEVFKSPVKVPCDQAFKECLKPKEPVCGVCHSTLPHGSRALESFCQSSEPVWCSG</sequence>
<protein>
    <submittedName>
        <fullName evidence="1">Uncharacterized protein</fullName>
    </submittedName>
</protein>
<proteinExistence type="predicted"/>
<dbReference type="Gene3D" id="3.30.40.10">
    <property type="entry name" value="Zinc/RING finger domain, C3HC4 (zinc finger)"/>
    <property type="match status" value="1"/>
</dbReference>
<keyword evidence="2" id="KW-1185">Reference proteome</keyword>
<evidence type="ECO:0000313" key="1">
    <source>
        <dbReference type="Ensembl" id="ENSPMRP00000008158.1"/>
    </source>
</evidence>
<reference evidence="1 2" key="1">
    <citation type="journal article" date="2019" name="Proc. Natl. Acad. Sci. U.S.A.">
        <title>Regulatory changes in pterin and carotenoid genes underlie balanced color polymorphisms in the wall lizard.</title>
        <authorList>
            <person name="Andrade P."/>
            <person name="Pinho C."/>
            <person name="Perez I de Lanuza G."/>
            <person name="Afonso S."/>
            <person name="Brejcha J."/>
            <person name="Rubin C.J."/>
            <person name="Wallerman O."/>
            <person name="Pereira P."/>
            <person name="Sabatino S.J."/>
            <person name="Bellati A."/>
            <person name="Pellitteri-Rosa D."/>
            <person name="Bosakova Z."/>
            <person name="Bunikis I."/>
            <person name="Carretero M.A."/>
            <person name="Feiner N."/>
            <person name="Marsik P."/>
            <person name="Pauperio F."/>
            <person name="Salvi D."/>
            <person name="Soler L."/>
            <person name="While G.M."/>
            <person name="Uller T."/>
            <person name="Font E."/>
            <person name="Andersson L."/>
            <person name="Carneiro M."/>
        </authorList>
    </citation>
    <scope>NUCLEOTIDE SEQUENCE</scope>
</reference>